<evidence type="ECO:0000313" key="2">
    <source>
        <dbReference type="EMBL" id="TNJ29861.1"/>
    </source>
</evidence>
<comment type="caution">
    <text evidence="2">The sequence shown here is derived from an EMBL/GenBank/DDBJ whole genome shotgun (WGS) entry which is preliminary data.</text>
</comment>
<evidence type="ECO:0000313" key="3">
    <source>
        <dbReference type="Proteomes" id="UP000315496"/>
    </source>
</evidence>
<organism evidence="2 3">
    <name type="scientific">Giardia muris</name>
    <dbReference type="NCBI Taxonomy" id="5742"/>
    <lineage>
        <taxon>Eukaryota</taxon>
        <taxon>Metamonada</taxon>
        <taxon>Diplomonadida</taxon>
        <taxon>Hexamitidae</taxon>
        <taxon>Giardiinae</taxon>
        <taxon>Giardia</taxon>
    </lineage>
</organism>
<dbReference type="PROSITE" id="PS50833">
    <property type="entry name" value="BRIX"/>
    <property type="match status" value="1"/>
</dbReference>
<protein>
    <submittedName>
        <fullName evidence="2">Peter pan protein</fullName>
    </submittedName>
</protein>
<dbReference type="EMBL" id="VDLU01000001">
    <property type="protein sequence ID" value="TNJ29861.1"/>
    <property type="molecule type" value="Genomic_DNA"/>
</dbReference>
<dbReference type="InterPro" id="IPR007109">
    <property type="entry name" value="Brix"/>
</dbReference>
<dbReference type="AlphaFoldDB" id="A0A4Z1TBF5"/>
<dbReference type="InterPro" id="IPR045112">
    <property type="entry name" value="PPAN-like"/>
</dbReference>
<reference evidence="2 3" key="1">
    <citation type="submission" date="2019-05" db="EMBL/GenBank/DDBJ databases">
        <title>The compact genome of Giardia muris reveals important steps in the evolution of intestinal protozoan parasites.</title>
        <authorList>
            <person name="Xu F."/>
            <person name="Jimenez-Gonzalez A."/>
            <person name="Einarsson E."/>
            <person name="Astvaldsson A."/>
            <person name="Peirasmaki D."/>
            <person name="Eckmann L."/>
            <person name="Andersson J.O."/>
            <person name="Svard S.G."/>
            <person name="Jerlstrom-Hultqvist J."/>
        </authorList>
    </citation>
    <scope>NUCLEOTIDE SEQUENCE [LARGE SCALE GENOMIC DNA]</scope>
    <source>
        <strain evidence="2 3">Roberts-Thomson</strain>
    </source>
</reference>
<dbReference type="GO" id="GO:0006364">
    <property type="term" value="P:rRNA processing"/>
    <property type="evidence" value="ECO:0007669"/>
    <property type="project" value="InterPro"/>
</dbReference>
<evidence type="ECO:0000259" key="1">
    <source>
        <dbReference type="PROSITE" id="PS50833"/>
    </source>
</evidence>
<dbReference type="SMART" id="SM00879">
    <property type="entry name" value="Brix"/>
    <property type="match status" value="1"/>
</dbReference>
<accession>A0A4Z1TBF5</accession>
<dbReference type="PANTHER" id="PTHR12661:SF5">
    <property type="entry name" value="SUPPRESSOR OF SWI4 1 HOMOLOG"/>
    <property type="match status" value="1"/>
</dbReference>
<name>A0A4Z1TBF5_GIAMU</name>
<dbReference type="PANTHER" id="PTHR12661">
    <property type="entry name" value="PETER PAN-RELATED"/>
    <property type="match status" value="1"/>
</dbReference>
<dbReference type="VEuPathDB" id="GiardiaDB:GMRT_10628"/>
<keyword evidence="3" id="KW-1185">Reference proteome</keyword>
<dbReference type="GO" id="GO:0000027">
    <property type="term" value="P:ribosomal large subunit assembly"/>
    <property type="evidence" value="ECO:0007669"/>
    <property type="project" value="TreeGrafter"/>
</dbReference>
<proteinExistence type="predicted"/>
<gene>
    <name evidence="2" type="ORF">GMRT_10628</name>
</gene>
<dbReference type="Pfam" id="PF04427">
    <property type="entry name" value="Brix"/>
    <property type="match status" value="1"/>
</dbReference>
<dbReference type="Proteomes" id="UP000315496">
    <property type="component" value="Chromosome 1"/>
</dbReference>
<sequence>MADVDTPQTFVFKRGRLAHAASLLVGNLQLVFYPNGYSRLKARKSNTLRDFLAVAGSLGVTHLLVFTSSGEGTTLRIIKTPHGPTLTFRLVEYSSMQDLHAAQGAPVLTKRMIDSAPLCIMAGFGDVGKETKRSSDEQKAIQLCATTIKAMYPEVSVTTAGWRSVKRCVLYSADKTGLISFRHYLVRYRIADASGGLISVFQEHNLALGSLESIKDIQTLQRPEPTDLLECFFSDKPFQLIEVGPRMKLKLLKIEAGVSSGMVLYHAYVTKTAEQVAASELKAAITRNRMEKEARLDIRRRVRRLEEESRNIARTATARQQTADNLAYYAAEREAELSESLGDSPAT</sequence>
<feature type="domain" description="Brix" evidence="1">
    <location>
        <begin position="7"/>
        <end position="260"/>
    </location>
</feature>
<dbReference type="GO" id="GO:0019843">
    <property type="term" value="F:rRNA binding"/>
    <property type="evidence" value="ECO:0007669"/>
    <property type="project" value="InterPro"/>
</dbReference>
<dbReference type="GO" id="GO:0030687">
    <property type="term" value="C:preribosome, large subunit precursor"/>
    <property type="evidence" value="ECO:0007669"/>
    <property type="project" value="TreeGrafter"/>
</dbReference>
<dbReference type="OrthoDB" id="10261452at2759"/>